<dbReference type="CDD" id="cd00086">
    <property type="entry name" value="homeodomain"/>
    <property type="match status" value="1"/>
</dbReference>
<keyword evidence="8" id="KW-0804">Transcription</keyword>
<organism evidence="14 15">
    <name type="scientific">Catharus ustulatus</name>
    <name type="common">Russet-backed thrush</name>
    <name type="synonym">Hylocichla ustulatus</name>
    <dbReference type="NCBI Taxonomy" id="91951"/>
    <lineage>
        <taxon>Eukaryota</taxon>
        <taxon>Metazoa</taxon>
        <taxon>Chordata</taxon>
        <taxon>Craniata</taxon>
        <taxon>Vertebrata</taxon>
        <taxon>Euteleostomi</taxon>
        <taxon>Archelosauria</taxon>
        <taxon>Archosauria</taxon>
        <taxon>Dinosauria</taxon>
        <taxon>Saurischia</taxon>
        <taxon>Theropoda</taxon>
        <taxon>Coelurosauria</taxon>
        <taxon>Aves</taxon>
        <taxon>Neognathae</taxon>
        <taxon>Neoaves</taxon>
        <taxon>Telluraves</taxon>
        <taxon>Australaves</taxon>
        <taxon>Passeriformes</taxon>
        <taxon>Turdidae</taxon>
        <taxon>Catharus</taxon>
    </lineage>
</organism>
<comment type="function">
    <text evidence="1">Sequence-specific transcription factor which is part of a developmental regulatory system that provides cells with specific positional identities on the anterior-posterior axis.</text>
</comment>
<keyword evidence="5" id="KW-0805">Transcription regulation</keyword>
<evidence type="ECO:0000256" key="8">
    <source>
        <dbReference type="ARBA" id="ARBA00023163"/>
    </source>
</evidence>
<comment type="subcellular location">
    <subcellularLocation>
        <location evidence="2 10 11">Nucleus</location>
    </subcellularLocation>
</comment>
<feature type="region of interest" description="Disordered" evidence="12">
    <location>
        <begin position="152"/>
        <end position="172"/>
    </location>
</feature>
<dbReference type="PANTHER" id="PTHR46440">
    <property type="entry name" value="HOMEOBOX PROTEIN HOX-D12-RELATED"/>
    <property type="match status" value="1"/>
</dbReference>
<keyword evidence="9 10" id="KW-0539">Nucleus</keyword>
<dbReference type="Pfam" id="PF00046">
    <property type="entry name" value="Homeodomain"/>
    <property type="match status" value="1"/>
</dbReference>
<dbReference type="PRINTS" id="PR00024">
    <property type="entry name" value="HOMEOBOX"/>
</dbReference>
<evidence type="ECO:0000256" key="6">
    <source>
        <dbReference type="ARBA" id="ARBA00023125"/>
    </source>
</evidence>
<feature type="domain" description="Homeobox" evidence="13">
    <location>
        <begin position="200"/>
        <end position="260"/>
    </location>
</feature>
<dbReference type="InterPro" id="IPR001356">
    <property type="entry name" value="HD"/>
</dbReference>
<dbReference type="SUPFAM" id="SSF46689">
    <property type="entry name" value="Homeodomain-like"/>
    <property type="match status" value="1"/>
</dbReference>
<feature type="DNA-binding region" description="Homeobox" evidence="10">
    <location>
        <begin position="202"/>
        <end position="261"/>
    </location>
</feature>
<evidence type="ECO:0000256" key="2">
    <source>
        <dbReference type="ARBA" id="ARBA00004123"/>
    </source>
</evidence>
<evidence type="ECO:0000256" key="7">
    <source>
        <dbReference type="ARBA" id="ARBA00023155"/>
    </source>
</evidence>
<evidence type="ECO:0000256" key="4">
    <source>
        <dbReference type="ARBA" id="ARBA00022473"/>
    </source>
</evidence>
<keyword evidence="4" id="KW-0217">Developmental protein</keyword>
<comment type="similarity">
    <text evidence="3">Belongs to the Abd-B homeobox family.</text>
</comment>
<dbReference type="InterPro" id="IPR020479">
    <property type="entry name" value="HD_metazoa"/>
</dbReference>
<dbReference type="PROSITE" id="PS50071">
    <property type="entry name" value="HOMEOBOX_2"/>
    <property type="match status" value="1"/>
</dbReference>
<dbReference type="Ensembl" id="ENSCUST00005021523.1">
    <property type="protein sequence ID" value="ENSCUSP00005020762.1"/>
    <property type="gene ID" value="ENSCUSG00005013254.1"/>
</dbReference>
<dbReference type="InterPro" id="IPR017970">
    <property type="entry name" value="Homeobox_CS"/>
</dbReference>
<dbReference type="PROSITE" id="PS00027">
    <property type="entry name" value="HOMEOBOX_1"/>
    <property type="match status" value="1"/>
</dbReference>
<dbReference type="PANTHER" id="PTHR46440:SF2">
    <property type="entry name" value="HOMEOBOX PROTEIN HOX-C12"/>
    <property type="match status" value="1"/>
</dbReference>
<evidence type="ECO:0000256" key="12">
    <source>
        <dbReference type="SAM" id="MobiDB-lite"/>
    </source>
</evidence>
<dbReference type="Gene3D" id="1.10.10.60">
    <property type="entry name" value="Homeodomain-like"/>
    <property type="match status" value="1"/>
</dbReference>
<evidence type="ECO:0000259" key="13">
    <source>
        <dbReference type="PROSITE" id="PS50071"/>
    </source>
</evidence>
<evidence type="ECO:0000256" key="1">
    <source>
        <dbReference type="ARBA" id="ARBA00003263"/>
    </source>
</evidence>
<proteinExistence type="inferred from homology"/>
<gene>
    <name evidence="14" type="primary">HOXC12</name>
</gene>
<reference evidence="14" key="3">
    <citation type="submission" date="2025-09" db="UniProtKB">
        <authorList>
            <consortium name="Ensembl"/>
        </authorList>
    </citation>
    <scope>IDENTIFICATION</scope>
</reference>
<name>A0A8C3UX57_CATUS</name>
<sequence>MGEHNALLNPGFVGPLLNIHTGDAFYFPNFRASGAQIPGFSSLPYPRRDNFGAIPAWGPAEPCGTYAQPCLGSLSAACGRACELARGDSEGKCYYREGDKERPGRDGTLLALEPLGGGGGLGNHLGNHLGNLGNNAAPFGKLEFGAEAAQDAQPCAGLEPEPGSALLGEGAKADGTGLGSPLSAAGGGHAGGAPWYPLQARSRKKRKPYSKVQLAELEGEFLVNEFITRQRRRELSERLALSDQQVKIWFQNRRMKKKRLLLREQALSFF</sequence>
<dbReference type="GO" id="GO:0005634">
    <property type="term" value="C:nucleus"/>
    <property type="evidence" value="ECO:0007669"/>
    <property type="project" value="UniProtKB-SubCell"/>
</dbReference>
<reference evidence="14" key="1">
    <citation type="submission" date="2020-10" db="EMBL/GenBank/DDBJ databases">
        <title>Catharus ustulatus (Swainson's thrush) genome, bCatUst1, primary haplotype v2.</title>
        <authorList>
            <person name="Delmore K."/>
            <person name="Vafadar M."/>
            <person name="Formenti G."/>
            <person name="Chow W."/>
            <person name="Pelan S."/>
            <person name="Howe K."/>
            <person name="Rhie A."/>
            <person name="Mountcastle J."/>
            <person name="Haase B."/>
            <person name="Fedrigo O."/>
            <person name="Jarvis E.D."/>
        </authorList>
    </citation>
    <scope>NUCLEOTIDE SEQUENCE [LARGE SCALE GENOMIC DNA]</scope>
</reference>
<reference evidence="14" key="2">
    <citation type="submission" date="2025-08" db="UniProtKB">
        <authorList>
            <consortium name="Ensembl"/>
        </authorList>
    </citation>
    <scope>IDENTIFICATION</scope>
</reference>
<evidence type="ECO:0000313" key="15">
    <source>
        <dbReference type="Proteomes" id="UP000694563"/>
    </source>
</evidence>
<evidence type="ECO:0000256" key="3">
    <source>
        <dbReference type="ARBA" id="ARBA00006317"/>
    </source>
</evidence>
<dbReference type="Proteomes" id="UP000694563">
    <property type="component" value="Chromosome 31"/>
</dbReference>
<dbReference type="GO" id="GO:0000981">
    <property type="term" value="F:DNA-binding transcription factor activity, RNA polymerase II-specific"/>
    <property type="evidence" value="ECO:0007669"/>
    <property type="project" value="InterPro"/>
</dbReference>
<protein>
    <submittedName>
        <fullName evidence="14">Homeobox C12</fullName>
    </submittedName>
</protein>
<evidence type="ECO:0000256" key="5">
    <source>
        <dbReference type="ARBA" id="ARBA00023015"/>
    </source>
</evidence>
<keyword evidence="15" id="KW-1185">Reference proteome</keyword>
<evidence type="ECO:0000313" key="14">
    <source>
        <dbReference type="Ensembl" id="ENSCUSP00005020762.1"/>
    </source>
</evidence>
<dbReference type="GO" id="GO:1990837">
    <property type="term" value="F:sequence-specific double-stranded DNA binding"/>
    <property type="evidence" value="ECO:0007669"/>
    <property type="project" value="TreeGrafter"/>
</dbReference>
<keyword evidence="6 10" id="KW-0238">DNA-binding</keyword>
<dbReference type="AlphaFoldDB" id="A0A8C3UX57"/>
<dbReference type="InterPro" id="IPR009057">
    <property type="entry name" value="Homeodomain-like_sf"/>
</dbReference>
<evidence type="ECO:0000256" key="9">
    <source>
        <dbReference type="ARBA" id="ARBA00023242"/>
    </source>
</evidence>
<evidence type="ECO:0000256" key="10">
    <source>
        <dbReference type="PROSITE-ProRule" id="PRU00108"/>
    </source>
</evidence>
<dbReference type="SMART" id="SM00389">
    <property type="entry name" value="HOX"/>
    <property type="match status" value="1"/>
</dbReference>
<keyword evidence="7 10" id="KW-0371">Homeobox</keyword>
<accession>A0A8C3UX57</accession>
<evidence type="ECO:0000256" key="11">
    <source>
        <dbReference type="RuleBase" id="RU000682"/>
    </source>
</evidence>